<name>A0A5N4AA09_PHOPY</name>
<dbReference type="InParanoid" id="A0A5N4AA09"/>
<dbReference type="Proteomes" id="UP000327044">
    <property type="component" value="Unassembled WGS sequence"/>
</dbReference>
<reference evidence="1 2" key="1">
    <citation type="journal article" date="2018" name="Elife">
        <title>Firefly genomes illuminate parallel origins of bioluminescence in beetles.</title>
        <authorList>
            <person name="Fallon T.R."/>
            <person name="Lower S.E."/>
            <person name="Chang C.H."/>
            <person name="Bessho-Uehara M."/>
            <person name="Martin G.J."/>
            <person name="Bewick A.J."/>
            <person name="Behringer M."/>
            <person name="Debat H.J."/>
            <person name="Wong I."/>
            <person name="Day J.C."/>
            <person name="Suvorov A."/>
            <person name="Silva C.J."/>
            <person name="Stanger-Hall K.F."/>
            <person name="Hall D.W."/>
            <person name="Schmitz R.J."/>
            <person name="Nelson D.R."/>
            <person name="Lewis S.M."/>
            <person name="Shigenobu S."/>
            <person name="Bybee S.M."/>
            <person name="Larracuente A.M."/>
            <person name="Oba Y."/>
            <person name="Weng J.K."/>
        </authorList>
    </citation>
    <scope>NUCLEOTIDE SEQUENCE [LARGE SCALE GENOMIC DNA]</scope>
    <source>
        <strain evidence="1">1611_PpyrPB1</strain>
        <tissue evidence="1">Whole body</tissue>
    </source>
</reference>
<dbReference type="EMBL" id="VVIM01000009">
    <property type="protein sequence ID" value="KAB0794147.1"/>
    <property type="molecule type" value="Genomic_DNA"/>
</dbReference>
<accession>A0A5N4AA09</accession>
<organism evidence="1 2">
    <name type="scientific">Photinus pyralis</name>
    <name type="common">Common eastern firefly</name>
    <name type="synonym">Lampyris pyralis</name>
    <dbReference type="NCBI Taxonomy" id="7054"/>
    <lineage>
        <taxon>Eukaryota</taxon>
        <taxon>Metazoa</taxon>
        <taxon>Ecdysozoa</taxon>
        <taxon>Arthropoda</taxon>
        <taxon>Hexapoda</taxon>
        <taxon>Insecta</taxon>
        <taxon>Pterygota</taxon>
        <taxon>Neoptera</taxon>
        <taxon>Endopterygota</taxon>
        <taxon>Coleoptera</taxon>
        <taxon>Polyphaga</taxon>
        <taxon>Elateriformia</taxon>
        <taxon>Elateroidea</taxon>
        <taxon>Lampyridae</taxon>
        <taxon>Lampyrinae</taxon>
        <taxon>Photinus</taxon>
    </lineage>
</organism>
<protein>
    <submittedName>
        <fullName evidence="1">Uncharacterized protein</fullName>
    </submittedName>
</protein>
<proteinExistence type="predicted"/>
<keyword evidence="2" id="KW-1185">Reference proteome</keyword>
<dbReference type="AlphaFoldDB" id="A0A5N4AA09"/>
<comment type="caution">
    <text evidence="1">The sequence shown here is derived from an EMBL/GenBank/DDBJ whole genome shotgun (WGS) entry which is preliminary data.</text>
</comment>
<gene>
    <name evidence="1" type="ORF">PPYR_13767</name>
</gene>
<feature type="non-terminal residue" evidence="1">
    <location>
        <position position="354"/>
    </location>
</feature>
<sequence>MSALTIHIIHNLKFLINKNITKHIFTISKQIAMNVEKLQKSLSQIRYIHERRSHGSLNLYSLFETIVTAQPLEVNRSKMESILNCDLKIITNYLDRRLVSVLCEALAYYTSMWPGWLHLTTDLPLQESLEFEQFRQHLINKCNHILQHASEHYDNKTLLDKGTQTDSLIGKKELAPYDLVIGGTPTFINNLAFTKRGDDIIVKQHTERPWRDLTVPQFLNWPHVSVSLKLPDISLTRANRHKVHRYIALDGDTVVFPEIRFIDYITKIKPGADFKPYSYLFFFYYFLQLNIVLQKIPKVSRERLNELAIISAEFLNDIKEMSVCNSTMSTHTKVGFNIGKSHYIRSKKMVSRSK</sequence>
<evidence type="ECO:0000313" key="1">
    <source>
        <dbReference type="EMBL" id="KAB0794147.1"/>
    </source>
</evidence>
<evidence type="ECO:0000313" key="2">
    <source>
        <dbReference type="Proteomes" id="UP000327044"/>
    </source>
</evidence>